<name>A0A938Y2F4_9BACL</name>
<dbReference type="Proteomes" id="UP000717624">
    <property type="component" value="Unassembled WGS sequence"/>
</dbReference>
<comment type="caution">
    <text evidence="3">The sequence shown here is derived from an EMBL/GenBank/DDBJ whole genome shotgun (WGS) entry which is preliminary data.</text>
</comment>
<dbReference type="PANTHER" id="PTHR39160:SF4">
    <property type="entry name" value="RESUSCITATION-PROMOTING FACTOR RPFB"/>
    <property type="match status" value="1"/>
</dbReference>
<organism evidence="3 4">
    <name type="scientific">Brevibacillus fulvus</name>
    <dbReference type="NCBI Taxonomy" id="1125967"/>
    <lineage>
        <taxon>Bacteria</taxon>
        <taxon>Bacillati</taxon>
        <taxon>Bacillota</taxon>
        <taxon>Bacilli</taxon>
        <taxon>Bacillales</taxon>
        <taxon>Paenibacillaceae</taxon>
        <taxon>Brevibacillus</taxon>
    </lineage>
</organism>
<evidence type="ECO:0000313" key="3">
    <source>
        <dbReference type="EMBL" id="MBM7592061.1"/>
    </source>
</evidence>
<dbReference type="PROSITE" id="PS51257">
    <property type="entry name" value="PROKAR_LIPOPROTEIN"/>
    <property type="match status" value="1"/>
</dbReference>
<dbReference type="CDD" id="cd14667">
    <property type="entry name" value="3D_containing_proteins"/>
    <property type="match status" value="1"/>
</dbReference>
<evidence type="ECO:0000256" key="1">
    <source>
        <dbReference type="ARBA" id="ARBA00022729"/>
    </source>
</evidence>
<keyword evidence="4" id="KW-1185">Reference proteome</keyword>
<dbReference type="RefSeq" id="WP_204519709.1">
    <property type="nucleotide sequence ID" value="NZ_BAABIN010000008.1"/>
</dbReference>
<dbReference type="PANTHER" id="PTHR39160">
    <property type="entry name" value="CELL WALL-BINDING PROTEIN YOCH"/>
    <property type="match status" value="1"/>
</dbReference>
<dbReference type="InterPro" id="IPR010611">
    <property type="entry name" value="3D_dom"/>
</dbReference>
<protein>
    <submittedName>
        <fullName evidence="3">Uncharacterized protein YabE (DUF348 family)/3D (Asp-Asp-Asp) domain-containing protein</fullName>
    </submittedName>
</protein>
<dbReference type="PROSITE" id="PS51109">
    <property type="entry name" value="G5"/>
    <property type="match status" value="1"/>
</dbReference>
<dbReference type="AlphaFoldDB" id="A0A938Y2F4"/>
<dbReference type="Gene3D" id="2.40.40.10">
    <property type="entry name" value="RlpA-like domain"/>
    <property type="match status" value="1"/>
</dbReference>
<gene>
    <name evidence="3" type="ORF">JOD01_003713</name>
</gene>
<evidence type="ECO:0000313" key="4">
    <source>
        <dbReference type="Proteomes" id="UP000717624"/>
    </source>
</evidence>
<dbReference type="InterPro" id="IPR051933">
    <property type="entry name" value="Resuscitation_pf_RpfB"/>
</dbReference>
<sequence>MELSKIWMTHKRLLIVAACGLALLLLSVVSCLSILTTQPKQVTLNLDGVTKQFQTEANTVGEFLSEQKIPVNETDVLNPKPETKLTDALVIELHTSWEVAVQVDGQTKKVHTRSKDVAGVLRDAGITLGANDKVEPALTSTVSKDTKISITRIAEKVVQVTQEVPFQEIRKSDPTLTKGETRILQNGQPGKAVLHYKLQMANGKEIARELVKTEVITPKSDKIIAVGAAPAVAASKTAVTAKQVVAAAGIVSRGGKVFRPKRVLNNVTLTAYTPAGGGKSPNSPGYGRTATGVKAVEGRTIAVDPDVIPLGWWVYIEGIGFRHAEDTGGSVNGNKIDVFFDNHAEAVQFGRKRSKTVYIIGPQKPD</sequence>
<reference evidence="3" key="1">
    <citation type="submission" date="2021-01" db="EMBL/GenBank/DDBJ databases">
        <title>Genomic Encyclopedia of Type Strains, Phase IV (KMG-IV): sequencing the most valuable type-strain genomes for metagenomic binning, comparative biology and taxonomic classification.</title>
        <authorList>
            <person name="Goeker M."/>
        </authorList>
    </citation>
    <scope>NUCLEOTIDE SEQUENCE</scope>
    <source>
        <strain evidence="3">DSM 25523</strain>
    </source>
</reference>
<dbReference type="Pfam" id="PF07501">
    <property type="entry name" value="G5"/>
    <property type="match status" value="1"/>
</dbReference>
<evidence type="ECO:0000259" key="2">
    <source>
        <dbReference type="PROSITE" id="PS51109"/>
    </source>
</evidence>
<keyword evidence="1" id="KW-0732">Signal</keyword>
<dbReference type="GO" id="GO:0019867">
    <property type="term" value="C:outer membrane"/>
    <property type="evidence" value="ECO:0007669"/>
    <property type="project" value="InterPro"/>
</dbReference>
<dbReference type="Pfam" id="PF06725">
    <property type="entry name" value="3D"/>
    <property type="match status" value="1"/>
</dbReference>
<dbReference type="GO" id="GO:0004553">
    <property type="term" value="F:hydrolase activity, hydrolyzing O-glycosyl compounds"/>
    <property type="evidence" value="ECO:0007669"/>
    <property type="project" value="InterPro"/>
</dbReference>
<dbReference type="Gene3D" id="2.20.230.10">
    <property type="entry name" value="Resuscitation-promoting factor rpfb"/>
    <property type="match status" value="1"/>
</dbReference>
<dbReference type="SMART" id="SM01208">
    <property type="entry name" value="G5"/>
    <property type="match status" value="1"/>
</dbReference>
<proteinExistence type="predicted"/>
<feature type="domain" description="G5" evidence="2">
    <location>
        <begin position="150"/>
        <end position="230"/>
    </location>
</feature>
<dbReference type="Pfam" id="PF03990">
    <property type="entry name" value="DUF348"/>
    <property type="match status" value="2"/>
</dbReference>
<dbReference type="InterPro" id="IPR007137">
    <property type="entry name" value="DUF348"/>
</dbReference>
<dbReference type="InterPro" id="IPR011098">
    <property type="entry name" value="G5_dom"/>
</dbReference>
<dbReference type="InterPro" id="IPR059180">
    <property type="entry name" value="3D_YorM"/>
</dbReference>
<dbReference type="EMBL" id="JAFBEB010000019">
    <property type="protein sequence ID" value="MBM7592061.1"/>
    <property type="molecule type" value="Genomic_DNA"/>
</dbReference>
<dbReference type="InterPro" id="IPR036908">
    <property type="entry name" value="RlpA-like_sf"/>
</dbReference>
<accession>A0A938Y2F4</accession>
<dbReference type="GO" id="GO:0009254">
    <property type="term" value="P:peptidoglycan turnover"/>
    <property type="evidence" value="ECO:0007669"/>
    <property type="project" value="InterPro"/>
</dbReference>
<dbReference type="SUPFAM" id="SSF50685">
    <property type="entry name" value="Barwin-like endoglucanases"/>
    <property type="match status" value="1"/>
</dbReference>